<dbReference type="OrthoDB" id="2348401at2759"/>
<dbReference type="GO" id="GO:0005829">
    <property type="term" value="C:cytosol"/>
    <property type="evidence" value="ECO:0007669"/>
    <property type="project" value="TreeGrafter"/>
</dbReference>
<dbReference type="PIRSF" id="PIRSF002590">
    <property type="entry name" value="HSP9/HSP12_fun"/>
    <property type="match status" value="1"/>
</dbReference>
<proteinExistence type="predicted"/>
<dbReference type="AlphaFoldDB" id="A0A9W4TZG5"/>
<organism evidence="2 3">
    <name type="scientific">Candida verbasci</name>
    <dbReference type="NCBI Taxonomy" id="1227364"/>
    <lineage>
        <taxon>Eukaryota</taxon>
        <taxon>Fungi</taxon>
        <taxon>Dikarya</taxon>
        <taxon>Ascomycota</taxon>
        <taxon>Saccharomycotina</taxon>
        <taxon>Pichiomycetes</taxon>
        <taxon>Debaryomycetaceae</taxon>
        <taxon>Candida/Lodderomyces clade</taxon>
        <taxon>Candida</taxon>
    </lineage>
</organism>
<dbReference type="GO" id="GO:0005886">
    <property type="term" value="C:plasma membrane"/>
    <property type="evidence" value="ECO:0007669"/>
    <property type="project" value="TreeGrafter"/>
</dbReference>
<evidence type="ECO:0008006" key="4">
    <source>
        <dbReference type="Google" id="ProtNLM"/>
    </source>
</evidence>
<reference evidence="2" key="1">
    <citation type="submission" date="2022-12" db="EMBL/GenBank/DDBJ databases">
        <authorList>
            <person name="Brejova B."/>
        </authorList>
    </citation>
    <scope>NUCLEOTIDE SEQUENCE</scope>
</reference>
<protein>
    <recommendedName>
        <fullName evidence="4">12 kDa heat shock protein</fullName>
    </recommendedName>
</protein>
<gene>
    <name evidence="2" type="ORF">CANVERA_P4411</name>
</gene>
<comment type="caution">
    <text evidence="2">The sequence shown here is derived from an EMBL/GenBank/DDBJ whole genome shotgun (WGS) entry which is preliminary data.</text>
</comment>
<feature type="compositionally biased region" description="Basic and acidic residues" evidence="1">
    <location>
        <begin position="1"/>
        <end position="38"/>
    </location>
</feature>
<evidence type="ECO:0000313" key="2">
    <source>
        <dbReference type="EMBL" id="CAI5759899.1"/>
    </source>
</evidence>
<dbReference type="Gene3D" id="6.10.280.100">
    <property type="match status" value="1"/>
</dbReference>
<feature type="compositionally biased region" description="Basic and acidic residues" evidence="1">
    <location>
        <begin position="59"/>
        <end position="71"/>
    </location>
</feature>
<name>A0A9W4TZG5_9ASCO</name>
<feature type="region of interest" description="Disordered" evidence="1">
    <location>
        <begin position="1"/>
        <end position="84"/>
    </location>
</feature>
<dbReference type="GO" id="GO:0008289">
    <property type="term" value="F:lipid binding"/>
    <property type="evidence" value="ECO:0007669"/>
    <property type="project" value="TreeGrafter"/>
</dbReference>
<evidence type="ECO:0000256" key="1">
    <source>
        <dbReference type="SAM" id="MobiDB-lite"/>
    </source>
</evidence>
<evidence type="ECO:0000313" key="3">
    <source>
        <dbReference type="Proteomes" id="UP001152885"/>
    </source>
</evidence>
<feature type="compositionally biased region" description="Polar residues" evidence="1">
    <location>
        <begin position="42"/>
        <end position="58"/>
    </location>
</feature>
<dbReference type="InterPro" id="IPR007250">
    <property type="entry name" value="HSP9_HSP12"/>
</dbReference>
<accession>A0A9W4TZG5</accession>
<dbReference type="Proteomes" id="UP001152885">
    <property type="component" value="Unassembled WGS sequence"/>
</dbReference>
<keyword evidence="3" id="KW-1185">Reference proteome</keyword>
<dbReference type="PANTHER" id="PTHR28145">
    <property type="entry name" value="12 KDA HEAT SHOCK PROTEIN"/>
    <property type="match status" value="1"/>
</dbReference>
<dbReference type="Pfam" id="PF04119">
    <property type="entry name" value="HSP9_HSP12"/>
    <property type="match status" value="1"/>
</dbReference>
<sequence length="127" mass="13274">MSDAGRKNVSDKIGEGLKPDSEKSYLEKGKEQVTDSLDKFAANTTPDNQKSFSQTISDDVQKGHDDAKSAVKQDAQAAEGQGSSLAETAQEYINVAKEKASEAAEYVSGVVGGATEGAKTGAETSKK</sequence>
<dbReference type="EMBL" id="CANTUO010000005">
    <property type="protein sequence ID" value="CAI5759899.1"/>
    <property type="molecule type" value="Genomic_DNA"/>
</dbReference>
<dbReference type="PANTHER" id="PTHR28145:SF1">
    <property type="entry name" value="12 KDA HEAT SHOCK PROTEIN"/>
    <property type="match status" value="1"/>
</dbReference>